<dbReference type="EMBL" id="RCMK01001493">
    <property type="protein sequence ID" value="KAG2893252.1"/>
    <property type="molecule type" value="Genomic_DNA"/>
</dbReference>
<proteinExistence type="predicted"/>
<dbReference type="AlphaFoldDB" id="A0A8T1JKZ6"/>
<evidence type="ECO:0000313" key="1">
    <source>
        <dbReference type="EMBL" id="KAG2893252.1"/>
    </source>
</evidence>
<name>A0A8T1JKZ6_9STRA</name>
<gene>
    <name evidence="1" type="ORF">PC117_g23824</name>
</gene>
<reference evidence="1" key="1">
    <citation type="submission" date="2018-10" db="EMBL/GenBank/DDBJ databases">
        <title>Effector identification in a new, highly contiguous assembly of the strawberry crown rot pathogen Phytophthora cactorum.</title>
        <authorList>
            <person name="Armitage A.D."/>
            <person name="Nellist C.F."/>
            <person name="Bates H."/>
            <person name="Vickerstaff R.J."/>
            <person name="Harrison R.J."/>
        </authorList>
    </citation>
    <scope>NUCLEOTIDE SEQUENCE</scope>
    <source>
        <strain evidence="1">4040</strain>
    </source>
</reference>
<sequence length="79" mass="9415">MTPEEVIMEAARTGQVRCAEVLVKYFDHVRESLTNADWRPFQKSNRLDIAAVNGHLDVCIYWRMQFQGNTQMWWSFYLD</sequence>
<evidence type="ECO:0000313" key="2">
    <source>
        <dbReference type="Proteomes" id="UP000736787"/>
    </source>
</evidence>
<organism evidence="1 2">
    <name type="scientific">Phytophthora cactorum</name>
    <dbReference type="NCBI Taxonomy" id="29920"/>
    <lineage>
        <taxon>Eukaryota</taxon>
        <taxon>Sar</taxon>
        <taxon>Stramenopiles</taxon>
        <taxon>Oomycota</taxon>
        <taxon>Peronosporomycetes</taxon>
        <taxon>Peronosporales</taxon>
        <taxon>Peronosporaceae</taxon>
        <taxon>Phytophthora</taxon>
    </lineage>
</organism>
<comment type="caution">
    <text evidence="1">The sequence shown here is derived from an EMBL/GenBank/DDBJ whole genome shotgun (WGS) entry which is preliminary data.</text>
</comment>
<protein>
    <submittedName>
        <fullName evidence="1">Uncharacterized protein</fullName>
    </submittedName>
</protein>
<accession>A0A8T1JKZ6</accession>
<dbReference type="Proteomes" id="UP000736787">
    <property type="component" value="Unassembled WGS sequence"/>
</dbReference>